<protein>
    <recommendedName>
        <fullName evidence="1">non-specific serine/threonine protein kinase</fullName>
        <ecNumber evidence="1">2.7.11.1</ecNumber>
    </recommendedName>
</protein>
<keyword evidence="6" id="KW-0067">ATP-binding</keyword>
<keyword evidence="4" id="KW-0547">Nucleotide-binding</keyword>
<gene>
    <name evidence="10" type="ORF">M422DRAFT_55571</name>
</gene>
<dbReference type="EC" id="2.7.11.1" evidence="1"/>
<evidence type="ECO:0000313" key="10">
    <source>
        <dbReference type="EMBL" id="KIJ26373.1"/>
    </source>
</evidence>
<keyword evidence="2" id="KW-0723">Serine/threonine-protein kinase</keyword>
<evidence type="ECO:0000313" key="11">
    <source>
        <dbReference type="Proteomes" id="UP000054279"/>
    </source>
</evidence>
<keyword evidence="11" id="KW-1185">Reference proteome</keyword>
<evidence type="ECO:0000256" key="5">
    <source>
        <dbReference type="ARBA" id="ARBA00022777"/>
    </source>
</evidence>
<comment type="catalytic activity">
    <reaction evidence="7">
        <text>L-threonyl-[protein] + ATP = O-phospho-L-threonyl-[protein] + ADP + H(+)</text>
        <dbReference type="Rhea" id="RHEA:46608"/>
        <dbReference type="Rhea" id="RHEA-COMP:11060"/>
        <dbReference type="Rhea" id="RHEA-COMP:11605"/>
        <dbReference type="ChEBI" id="CHEBI:15378"/>
        <dbReference type="ChEBI" id="CHEBI:30013"/>
        <dbReference type="ChEBI" id="CHEBI:30616"/>
        <dbReference type="ChEBI" id="CHEBI:61977"/>
        <dbReference type="ChEBI" id="CHEBI:456216"/>
        <dbReference type="EC" id="2.7.11.1"/>
    </reaction>
</comment>
<dbReference type="SUPFAM" id="SSF56112">
    <property type="entry name" value="Protein kinase-like (PK-like)"/>
    <property type="match status" value="1"/>
</dbReference>
<dbReference type="InterPro" id="IPR051334">
    <property type="entry name" value="SRPK"/>
</dbReference>
<dbReference type="OrthoDB" id="5979581at2759"/>
<dbReference type="GO" id="GO:0004674">
    <property type="term" value="F:protein serine/threonine kinase activity"/>
    <property type="evidence" value="ECO:0007669"/>
    <property type="project" value="UniProtKB-KW"/>
</dbReference>
<evidence type="ECO:0000256" key="2">
    <source>
        <dbReference type="ARBA" id="ARBA00022527"/>
    </source>
</evidence>
<name>A0A0C9TB96_SPHS4</name>
<sequence length="430" mass="49064">MNTAATETATANYVHFHECENIDFYRPGGFHPVHIGDYFNNNRYEVVHKLGYGTWSTVWLVKDKSSGRYASLKIIAATSPNAATEAAISRRLQLSTDKYIGRCNVVDVLDVFSHTGPNGVHQCIVTEVLGPPLGYRIDLVYDDEEYPLHIAKRIILQVARRLAYLHRQRIVHGDLHPRNILLFHPTLLSWSSSEDVNKYLGLPRISEFDSDSQHAPKYIIRSALPVTFQQECFPPVDARSNIEVKICDFGESFEWIPETPSFRIMNTCLKYAAPEVIFKDTVGPALDVWSFACVMYDILSGDKCLFSSWNGTKEEILRGMVLLLGKPPDAWWNKWTTRGNYFDDDGNWIGDDSALSRILRPLGALYGRSYPHEEKLVQEFLNKLVRYDPRERPTAQEVLSMLPEEWMSGDLYPTVYGDELSSCRKLVSDI</sequence>
<evidence type="ECO:0000256" key="3">
    <source>
        <dbReference type="ARBA" id="ARBA00022679"/>
    </source>
</evidence>
<dbReference type="HOGENOM" id="CLU_000288_81_2_1"/>
<organism evidence="10 11">
    <name type="scientific">Sphaerobolus stellatus (strain SS14)</name>
    <dbReference type="NCBI Taxonomy" id="990650"/>
    <lineage>
        <taxon>Eukaryota</taxon>
        <taxon>Fungi</taxon>
        <taxon>Dikarya</taxon>
        <taxon>Basidiomycota</taxon>
        <taxon>Agaricomycotina</taxon>
        <taxon>Agaricomycetes</taxon>
        <taxon>Phallomycetidae</taxon>
        <taxon>Geastrales</taxon>
        <taxon>Sphaerobolaceae</taxon>
        <taxon>Sphaerobolus</taxon>
    </lineage>
</organism>
<dbReference type="Proteomes" id="UP000054279">
    <property type="component" value="Unassembled WGS sequence"/>
</dbReference>
<dbReference type="Pfam" id="PF00069">
    <property type="entry name" value="Pkinase"/>
    <property type="match status" value="2"/>
</dbReference>
<keyword evidence="3" id="KW-0808">Transferase</keyword>
<evidence type="ECO:0000256" key="7">
    <source>
        <dbReference type="ARBA" id="ARBA00047899"/>
    </source>
</evidence>
<dbReference type="PANTHER" id="PTHR47634:SF9">
    <property type="entry name" value="PROTEIN KINASE DOMAIN-CONTAINING PROTEIN-RELATED"/>
    <property type="match status" value="1"/>
</dbReference>
<comment type="catalytic activity">
    <reaction evidence="8">
        <text>L-seryl-[protein] + ATP = O-phospho-L-seryl-[protein] + ADP + H(+)</text>
        <dbReference type="Rhea" id="RHEA:17989"/>
        <dbReference type="Rhea" id="RHEA-COMP:9863"/>
        <dbReference type="Rhea" id="RHEA-COMP:11604"/>
        <dbReference type="ChEBI" id="CHEBI:15378"/>
        <dbReference type="ChEBI" id="CHEBI:29999"/>
        <dbReference type="ChEBI" id="CHEBI:30616"/>
        <dbReference type="ChEBI" id="CHEBI:83421"/>
        <dbReference type="ChEBI" id="CHEBI:456216"/>
        <dbReference type="EC" id="2.7.11.1"/>
    </reaction>
</comment>
<evidence type="ECO:0000259" key="9">
    <source>
        <dbReference type="PROSITE" id="PS50011"/>
    </source>
</evidence>
<evidence type="ECO:0000256" key="4">
    <source>
        <dbReference type="ARBA" id="ARBA00022741"/>
    </source>
</evidence>
<evidence type="ECO:0000256" key="8">
    <source>
        <dbReference type="ARBA" id="ARBA00048679"/>
    </source>
</evidence>
<evidence type="ECO:0000256" key="6">
    <source>
        <dbReference type="ARBA" id="ARBA00022840"/>
    </source>
</evidence>
<dbReference type="Gene3D" id="3.30.200.20">
    <property type="entry name" value="Phosphorylase Kinase, domain 1"/>
    <property type="match status" value="1"/>
</dbReference>
<keyword evidence="5" id="KW-0418">Kinase</keyword>
<dbReference type="PANTHER" id="PTHR47634">
    <property type="entry name" value="PROTEIN KINASE DOMAIN-CONTAINING PROTEIN-RELATED"/>
    <property type="match status" value="1"/>
</dbReference>
<dbReference type="AlphaFoldDB" id="A0A0C9TB96"/>
<dbReference type="InterPro" id="IPR011009">
    <property type="entry name" value="Kinase-like_dom_sf"/>
</dbReference>
<dbReference type="InterPro" id="IPR000719">
    <property type="entry name" value="Prot_kinase_dom"/>
</dbReference>
<dbReference type="PROSITE" id="PS50011">
    <property type="entry name" value="PROTEIN_KINASE_DOM"/>
    <property type="match status" value="1"/>
</dbReference>
<dbReference type="Gene3D" id="1.10.510.10">
    <property type="entry name" value="Transferase(Phosphotransferase) domain 1"/>
    <property type="match status" value="1"/>
</dbReference>
<accession>A0A0C9TB96</accession>
<dbReference type="GO" id="GO:0050684">
    <property type="term" value="P:regulation of mRNA processing"/>
    <property type="evidence" value="ECO:0007669"/>
    <property type="project" value="TreeGrafter"/>
</dbReference>
<evidence type="ECO:0000256" key="1">
    <source>
        <dbReference type="ARBA" id="ARBA00012513"/>
    </source>
</evidence>
<feature type="domain" description="Protein kinase" evidence="9">
    <location>
        <begin position="44"/>
        <end position="407"/>
    </location>
</feature>
<dbReference type="GO" id="GO:0005524">
    <property type="term" value="F:ATP binding"/>
    <property type="evidence" value="ECO:0007669"/>
    <property type="project" value="UniProtKB-KW"/>
</dbReference>
<dbReference type="EMBL" id="KN837372">
    <property type="protein sequence ID" value="KIJ26373.1"/>
    <property type="molecule type" value="Genomic_DNA"/>
</dbReference>
<reference evidence="10 11" key="1">
    <citation type="submission" date="2014-06" db="EMBL/GenBank/DDBJ databases">
        <title>Evolutionary Origins and Diversification of the Mycorrhizal Mutualists.</title>
        <authorList>
            <consortium name="DOE Joint Genome Institute"/>
            <consortium name="Mycorrhizal Genomics Consortium"/>
            <person name="Kohler A."/>
            <person name="Kuo A."/>
            <person name="Nagy L.G."/>
            <person name="Floudas D."/>
            <person name="Copeland A."/>
            <person name="Barry K.W."/>
            <person name="Cichocki N."/>
            <person name="Veneault-Fourrey C."/>
            <person name="LaButti K."/>
            <person name="Lindquist E.A."/>
            <person name="Lipzen A."/>
            <person name="Lundell T."/>
            <person name="Morin E."/>
            <person name="Murat C."/>
            <person name="Riley R."/>
            <person name="Ohm R."/>
            <person name="Sun H."/>
            <person name="Tunlid A."/>
            <person name="Henrissat B."/>
            <person name="Grigoriev I.V."/>
            <person name="Hibbett D.S."/>
            <person name="Martin F."/>
        </authorList>
    </citation>
    <scope>NUCLEOTIDE SEQUENCE [LARGE SCALE GENOMIC DNA]</scope>
    <source>
        <strain evidence="10 11">SS14</strain>
    </source>
</reference>
<dbReference type="GO" id="GO:0000245">
    <property type="term" value="P:spliceosomal complex assembly"/>
    <property type="evidence" value="ECO:0007669"/>
    <property type="project" value="TreeGrafter"/>
</dbReference>
<proteinExistence type="predicted"/>